<evidence type="ECO:0000256" key="4">
    <source>
        <dbReference type="ARBA" id="ARBA00022694"/>
    </source>
</evidence>
<sequence>MLTPHCLHSSGNLDCEPNKSTSILEQMKMISCGEDGTIRYLSIQHQQDVSVDATNARLVYGETLRQDNGSRYPFKCFDIVQKHYGKGYLLFAAGAKEYLQVFEMTPSDEKGGESISWRALCFIGGDKVIKKKPLSNCEKEESKIDPKKKKKKITGTKGKWLIITGNSIGTIRVHSLDEKNAKQLELEGEDPSLHKESNHFVPVLSLTSTFSSYHQCHPSQQNATQMKQTKDEYHHFDDKTEIRCDETNDNLHTSNPSHSCHENNEDVPPDLMFSGTTNGCIYAWIWNMRSRSTQLVNKFKLHQSGVNSISFAWLNPTFIPLLSCPSQTTSNVSGKLPLKRRFVVTSGGDDQSVGLLIADLELEVAPKIKSESNRNSIKSSANDEFNSTVGLITNHLCWRISVVKRLTIASAHLSSVRAVCVLPIALLYRPTSHRVFTRDNDAKSSESTTGENQFDSKTSLSLISPLMEKVLVITTGEDQRVRIWSYHVTETAPTNENDGIELLEQSCVEIGLITSLSAQYIPNHGVLIGIAGQGLQLMMLPTDEKFWNSFYITQIAFVAASVQVHEKNCIFIIPALQTLLYYAEIGFFFFCKDEFCIIF</sequence>
<accession>X6LMD8</accession>
<evidence type="ECO:0000256" key="2">
    <source>
        <dbReference type="ARBA" id="ARBA00022490"/>
    </source>
</evidence>
<dbReference type="AlphaFoldDB" id="X6LMD8"/>
<evidence type="ECO:0000256" key="5">
    <source>
        <dbReference type="ARBA" id="ARBA00022737"/>
    </source>
</evidence>
<keyword evidence="3" id="KW-0853">WD repeat</keyword>
<comment type="caution">
    <text evidence="6">The sequence shown here is derived from an EMBL/GenBank/DDBJ whole genome shotgun (WGS) entry which is preliminary data.</text>
</comment>
<keyword evidence="2" id="KW-0963">Cytoplasm</keyword>
<dbReference type="EMBL" id="ASPP01036109">
    <property type="protein sequence ID" value="ETO02312.1"/>
    <property type="molecule type" value="Genomic_DNA"/>
</dbReference>
<dbReference type="InterPro" id="IPR051973">
    <property type="entry name" value="tRNA_Anticodon_Mtase-Reg"/>
</dbReference>
<evidence type="ECO:0000313" key="7">
    <source>
        <dbReference type="Proteomes" id="UP000023152"/>
    </source>
</evidence>
<dbReference type="InterPro" id="IPR036322">
    <property type="entry name" value="WD40_repeat_dom_sf"/>
</dbReference>
<dbReference type="PANTHER" id="PTHR14344">
    <property type="entry name" value="WD REPEAT PROTEIN"/>
    <property type="match status" value="1"/>
</dbReference>
<comment type="subcellular location">
    <subcellularLocation>
        <location evidence="1">Cytoplasm</location>
    </subcellularLocation>
</comment>
<evidence type="ECO:0000256" key="1">
    <source>
        <dbReference type="ARBA" id="ARBA00004496"/>
    </source>
</evidence>
<organism evidence="6 7">
    <name type="scientific">Reticulomyxa filosa</name>
    <dbReference type="NCBI Taxonomy" id="46433"/>
    <lineage>
        <taxon>Eukaryota</taxon>
        <taxon>Sar</taxon>
        <taxon>Rhizaria</taxon>
        <taxon>Retaria</taxon>
        <taxon>Foraminifera</taxon>
        <taxon>Monothalamids</taxon>
        <taxon>Reticulomyxidae</taxon>
        <taxon>Reticulomyxa</taxon>
    </lineage>
</organism>
<proteinExistence type="predicted"/>
<keyword evidence="7" id="KW-1185">Reference proteome</keyword>
<dbReference type="GO" id="GO:0005737">
    <property type="term" value="C:cytoplasm"/>
    <property type="evidence" value="ECO:0007669"/>
    <property type="project" value="UniProtKB-SubCell"/>
</dbReference>
<gene>
    <name evidence="6" type="ORF">RFI_35123</name>
</gene>
<protein>
    <submittedName>
        <fullName evidence="6">Uncharacterized protein</fullName>
    </submittedName>
</protein>
<name>X6LMD8_RETFI</name>
<keyword evidence="5" id="KW-0677">Repeat</keyword>
<evidence type="ECO:0000256" key="3">
    <source>
        <dbReference type="ARBA" id="ARBA00022574"/>
    </source>
</evidence>
<dbReference type="Proteomes" id="UP000023152">
    <property type="component" value="Unassembled WGS sequence"/>
</dbReference>
<dbReference type="SUPFAM" id="SSF50978">
    <property type="entry name" value="WD40 repeat-like"/>
    <property type="match status" value="1"/>
</dbReference>
<dbReference type="Gene3D" id="2.130.10.10">
    <property type="entry name" value="YVTN repeat-like/Quinoprotein amine dehydrogenase"/>
    <property type="match status" value="1"/>
</dbReference>
<dbReference type="GO" id="GO:0030488">
    <property type="term" value="P:tRNA methylation"/>
    <property type="evidence" value="ECO:0007669"/>
    <property type="project" value="TreeGrafter"/>
</dbReference>
<reference evidence="6 7" key="1">
    <citation type="journal article" date="2013" name="Curr. Biol.">
        <title>The Genome of the Foraminiferan Reticulomyxa filosa.</title>
        <authorList>
            <person name="Glockner G."/>
            <person name="Hulsmann N."/>
            <person name="Schleicher M."/>
            <person name="Noegel A.A."/>
            <person name="Eichinger L."/>
            <person name="Gallinger C."/>
            <person name="Pawlowski J."/>
            <person name="Sierra R."/>
            <person name="Euteneuer U."/>
            <person name="Pillet L."/>
            <person name="Moustafa A."/>
            <person name="Platzer M."/>
            <person name="Groth M."/>
            <person name="Szafranski K."/>
            <person name="Schliwa M."/>
        </authorList>
    </citation>
    <scope>NUCLEOTIDE SEQUENCE [LARGE SCALE GENOMIC DNA]</scope>
</reference>
<dbReference type="InterPro" id="IPR015943">
    <property type="entry name" value="WD40/YVTN_repeat-like_dom_sf"/>
</dbReference>
<dbReference type="PANTHER" id="PTHR14344:SF3">
    <property type="entry name" value="WD REPEAT-CONTAINING PROTEIN 6"/>
    <property type="match status" value="1"/>
</dbReference>
<keyword evidence="4" id="KW-0819">tRNA processing</keyword>
<evidence type="ECO:0000313" key="6">
    <source>
        <dbReference type="EMBL" id="ETO02312.1"/>
    </source>
</evidence>